<keyword evidence="4 8" id="KW-1133">Transmembrane helix</keyword>
<evidence type="ECO:0000256" key="4">
    <source>
        <dbReference type="ARBA" id="ARBA00022989"/>
    </source>
</evidence>
<dbReference type="PIRSF" id="PIRSF005225">
    <property type="entry name" value="LAG1_LAC1"/>
    <property type="match status" value="1"/>
</dbReference>
<dbReference type="InterPro" id="IPR016439">
    <property type="entry name" value="Lag1/Lac1-like"/>
</dbReference>
<feature type="transmembrane region" description="Helical" evidence="8">
    <location>
        <begin position="185"/>
        <end position="202"/>
    </location>
</feature>
<name>A0A2T2NLS6_CORCC</name>
<evidence type="ECO:0000256" key="6">
    <source>
        <dbReference type="PROSITE-ProRule" id="PRU00205"/>
    </source>
</evidence>
<dbReference type="OrthoDB" id="537032at2759"/>
<dbReference type="AlphaFoldDB" id="A0A2T2NLS6"/>
<organism evidence="10 11">
    <name type="scientific">Corynespora cassiicola Philippines</name>
    <dbReference type="NCBI Taxonomy" id="1448308"/>
    <lineage>
        <taxon>Eukaryota</taxon>
        <taxon>Fungi</taxon>
        <taxon>Dikarya</taxon>
        <taxon>Ascomycota</taxon>
        <taxon>Pezizomycotina</taxon>
        <taxon>Dothideomycetes</taxon>
        <taxon>Pleosporomycetidae</taxon>
        <taxon>Pleosporales</taxon>
        <taxon>Corynesporascaceae</taxon>
        <taxon>Corynespora</taxon>
    </lineage>
</organism>
<gene>
    <name evidence="10" type="ORF">BS50DRAFT_635511</name>
</gene>
<dbReference type="EMBL" id="KZ678136">
    <property type="protein sequence ID" value="PSN66382.1"/>
    <property type="molecule type" value="Genomic_DNA"/>
</dbReference>
<sequence length="401" mass="46633">MSSPPGYRYSTKEISYVLRRPRRNAAARPRRREGSLLGAFYKFIVEHQIGLAITLLLPLLIAHVLFPWTRGHTRKYFELSHHHAATQTYGPGWDDLPFVFFWLVIFTGMRSAVMDYVLKPLALRGGIHRKKAMQRFSEQGWLVIYYTLSFGVGMRLWMSSKYWLNLRELWTDFPDTEMSALMKRYYLIQFAFWLQQIVVINIEKRRKDYWQMLTHHFITCALLVSSYAFYMTRVGNVILCLMDVADIVLSSAKVLRYLAYQTACDVAFGIFIATWFISRHVFYTMVVWSVWADLPVYLHLGCYSASTGEKLEHETGSELSHYMQPFSQSGDVVCFDKYVHWQFLGLLVSLKCLLLAWFAMIFNVAWRVLKGQGAADSRSDDESEEEVNGSANGRGRQMKRG</sequence>
<protein>
    <submittedName>
        <fullName evidence="10">Longevity assurance proteins LAG1/LAC1</fullName>
    </submittedName>
</protein>
<accession>A0A2T2NLS6</accession>
<evidence type="ECO:0000313" key="11">
    <source>
        <dbReference type="Proteomes" id="UP000240883"/>
    </source>
</evidence>
<feature type="domain" description="TLC" evidence="9">
    <location>
        <begin position="134"/>
        <end position="370"/>
    </location>
</feature>
<evidence type="ECO:0000256" key="2">
    <source>
        <dbReference type="ARBA" id="ARBA00009808"/>
    </source>
</evidence>
<keyword evidence="5 6" id="KW-0472">Membrane</keyword>
<dbReference type="GO" id="GO:0050291">
    <property type="term" value="F:sphingosine N-acyltransferase activity"/>
    <property type="evidence" value="ECO:0007669"/>
    <property type="project" value="InterPro"/>
</dbReference>
<comment type="similarity">
    <text evidence="2">Belongs to the sphingosine N-acyltransferase family.</text>
</comment>
<keyword evidence="3 6" id="KW-0812">Transmembrane</keyword>
<dbReference type="InterPro" id="IPR006634">
    <property type="entry name" value="TLC-dom"/>
</dbReference>
<evidence type="ECO:0000256" key="1">
    <source>
        <dbReference type="ARBA" id="ARBA00004141"/>
    </source>
</evidence>
<evidence type="ECO:0000256" key="7">
    <source>
        <dbReference type="SAM" id="MobiDB-lite"/>
    </source>
</evidence>
<dbReference type="SMART" id="SM00724">
    <property type="entry name" value="TLC"/>
    <property type="match status" value="1"/>
</dbReference>
<evidence type="ECO:0000256" key="8">
    <source>
        <dbReference type="SAM" id="Phobius"/>
    </source>
</evidence>
<feature type="region of interest" description="Disordered" evidence="7">
    <location>
        <begin position="374"/>
        <end position="401"/>
    </location>
</feature>
<dbReference type="GO" id="GO:0046513">
    <property type="term" value="P:ceramide biosynthetic process"/>
    <property type="evidence" value="ECO:0007669"/>
    <property type="project" value="InterPro"/>
</dbReference>
<proteinExistence type="inferred from homology"/>
<evidence type="ECO:0000259" key="9">
    <source>
        <dbReference type="PROSITE" id="PS50922"/>
    </source>
</evidence>
<dbReference type="Pfam" id="PF03798">
    <property type="entry name" value="TRAM_LAG1_CLN8"/>
    <property type="match status" value="1"/>
</dbReference>
<dbReference type="GO" id="GO:0016020">
    <property type="term" value="C:membrane"/>
    <property type="evidence" value="ECO:0007669"/>
    <property type="project" value="UniProtKB-SubCell"/>
</dbReference>
<dbReference type="PANTHER" id="PTHR12560">
    <property type="entry name" value="LONGEVITY ASSURANCE FACTOR 1 LAG1"/>
    <property type="match status" value="1"/>
</dbReference>
<dbReference type="PANTHER" id="PTHR12560:SF0">
    <property type="entry name" value="LD18904P"/>
    <property type="match status" value="1"/>
</dbReference>
<comment type="subcellular location">
    <subcellularLocation>
        <location evidence="1">Membrane</location>
        <topology evidence="1">Multi-pass membrane protein</topology>
    </subcellularLocation>
</comment>
<dbReference type="Proteomes" id="UP000240883">
    <property type="component" value="Unassembled WGS sequence"/>
</dbReference>
<evidence type="ECO:0000256" key="3">
    <source>
        <dbReference type="ARBA" id="ARBA00022692"/>
    </source>
</evidence>
<feature type="transmembrane region" description="Helical" evidence="8">
    <location>
        <begin position="139"/>
        <end position="158"/>
    </location>
</feature>
<reference evidence="10 11" key="1">
    <citation type="journal article" date="2018" name="Front. Microbiol.">
        <title>Genome-Wide Analysis of Corynespora cassiicola Leaf Fall Disease Putative Effectors.</title>
        <authorList>
            <person name="Lopez D."/>
            <person name="Ribeiro S."/>
            <person name="Label P."/>
            <person name="Fumanal B."/>
            <person name="Venisse J.S."/>
            <person name="Kohler A."/>
            <person name="de Oliveira R.R."/>
            <person name="Labutti K."/>
            <person name="Lipzen A."/>
            <person name="Lail K."/>
            <person name="Bauer D."/>
            <person name="Ohm R.A."/>
            <person name="Barry K.W."/>
            <person name="Spatafora J."/>
            <person name="Grigoriev I.V."/>
            <person name="Martin F.M."/>
            <person name="Pujade-Renaud V."/>
        </authorList>
    </citation>
    <scope>NUCLEOTIDE SEQUENCE [LARGE SCALE GENOMIC DNA]</scope>
    <source>
        <strain evidence="10 11">Philippines</strain>
    </source>
</reference>
<evidence type="ECO:0000313" key="10">
    <source>
        <dbReference type="EMBL" id="PSN66382.1"/>
    </source>
</evidence>
<feature type="transmembrane region" description="Helical" evidence="8">
    <location>
        <begin position="267"/>
        <end position="291"/>
    </location>
</feature>
<evidence type="ECO:0000256" key="5">
    <source>
        <dbReference type="ARBA" id="ARBA00023136"/>
    </source>
</evidence>
<feature type="transmembrane region" description="Helical" evidence="8">
    <location>
        <begin position="343"/>
        <end position="369"/>
    </location>
</feature>
<dbReference type="PROSITE" id="PS50922">
    <property type="entry name" value="TLC"/>
    <property type="match status" value="1"/>
</dbReference>
<dbReference type="STRING" id="1448308.A0A2T2NLS6"/>
<keyword evidence="11" id="KW-1185">Reference proteome</keyword>
<feature type="transmembrane region" description="Helical" evidence="8">
    <location>
        <begin position="49"/>
        <end position="68"/>
    </location>
</feature>